<dbReference type="RefSeq" id="WP_043099234.1">
    <property type="nucleotide sequence ID" value="NZ_JACHET010000001.1"/>
</dbReference>
<dbReference type="Pfam" id="PF07715">
    <property type="entry name" value="Plug"/>
    <property type="match status" value="1"/>
</dbReference>
<protein>
    <submittedName>
        <fullName evidence="9">TonB-dependent receptor</fullName>
    </submittedName>
</protein>
<dbReference type="InterPro" id="IPR037066">
    <property type="entry name" value="Plug_dom_sf"/>
</dbReference>
<feature type="domain" description="TonB-dependent receptor-like beta-barrel" evidence="7">
    <location>
        <begin position="442"/>
        <end position="905"/>
    </location>
</feature>
<dbReference type="InterPro" id="IPR036942">
    <property type="entry name" value="Beta-barrel_TonB_sf"/>
</dbReference>
<feature type="compositionally biased region" description="Low complexity" evidence="5">
    <location>
        <begin position="31"/>
        <end position="52"/>
    </location>
</feature>
<evidence type="ECO:0000256" key="2">
    <source>
        <dbReference type="ARBA" id="ARBA00023136"/>
    </source>
</evidence>
<keyword evidence="4" id="KW-0798">TonB box</keyword>
<dbReference type="InterPro" id="IPR000531">
    <property type="entry name" value="Beta-barrel_TonB"/>
</dbReference>
<evidence type="ECO:0000313" key="9">
    <source>
        <dbReference type="EMBL" id="KGI78969.1"/>
    </source>
</evidence>
<organism evidence="9 11">
    <name type="scientific">Oleiagrimonas soli</name>
    <dbReference type="NCBI Taxonomy" id="1543381"/>
    <lineage>
        <taxon>Bacteria</taxon>
        <taxon>Pseudomonadati</taxon>
        <taxon>Pseudomonadota</taxon>
        <taxon>Gammaproteobacteria</taxon>
        <taxon>Lysobacterales</taxon>
        <taxon>Rhodanobacteraceae</taxon>
        <taxon>Oleiagrimonas</taxon>
    </lineage>
</organism>
<reference evidence="10 12" key="2">
    <citation type="submission" date="2020-08" db="EMBL/GenBank/DDBJ databases">
        <title>Genomic Encyclopedia of Type Strains, Phase IV (KMG-IV): sequencing the most valuable type-strain genomes for metagenomic binning, comparative biology and taxonomic classification.</title>
        <authorList>
            <person name="Goeker M."/>
        </authorList>
    </citation>
    <scope>NUCLEOTIDE SEQUENCE [LARGE SCALE GENOMIC DNA]</scope>
    <source>
        <strain evidence="10 12">DSM 107085</strain>
    </source>
</reference>
<gene>
    <name evidence="10" type="ORF">HNQ86_001858</name>
    <name evidence="9" type="ORF">LF63_0101870</name>
</gene>
<keyword evidence="11" id="KW-1185">Reference proteome</keyword>
<dbReference type="Pfam" id="PF00593">
    <property type="entry name" value="TonB_dep_Rec_b-barrel"/>
    <property type="match status" value="1"/>
</dbReference>
<dbReference type="Gene3D" id="2.40.170.20">
    <property type="entry name" value="TonB-dependent receptor, beta-barrel domain"/>
    <property type="match status" value="1"/>
</dbReference>
<dbReference type="AlphaFoldDB" id="A0A099CZ07"/>
<dbReference type="Proteomes" id="UP000560000">
    <property type="component" value="Unassembled WGS sequence"/>
</dbReference>
<dbReference type="NCBIfam" id="TIGR01782">
    <property type="entry name" value="TonB-Xanth-Caul"/>
    <property type="match status" value="1"/>
</dbReference>
<proteinExistence type="inferred from homology"/>
<evidence type="ECO:0000256" key="5">
    <source>
        <dbReference type="SAM" id="MobiDB-lite"/>
    </source>
</evidence>
<evidence type="ECO:0000259" key="8">
    <source>
        <dbReference type="Pfam" id="PF07715"/>
    </source>
</evidence>
<keyword evidence="2 4" id="KW-0472">Membrane</keyword>
<dbReference type="EMBL" id="JACHET010000001">
    <property type="protein sequence ID" value="MBB6184513.1"/>
    <property type="molecule type" value="Genomic_DNA"/>
</dbReference>
<keyword evidence="6" id="KW-0732">Signal</keyword>
<dbReference type="HOGENOM" id="CLU_006935_2_0_6"/>
<evidence type="ECO:0000313" key="12">
    <source>
        <dbReference type="Proteomes" id="UP000560000"/>
    </source>
</evidence>
<dbReference type="InterPro" id="IPR010104">
    <property type="entry name" value="TonB_rcpt_bac"/>
</dbReference>
<comment type="similarity">
    <text evidence="4">Belongs to the TonB-dependent receptor family.</text>
</comment>
<comment type="caution">
    <text evidence="9">The sequence shown here is derived from an EMBL/GenBank/DDBJ whole genome shotgun (WGS) entry which is preliminary data.</text>
</comment>
<keyword evidence="3" id="KW-0998">Cell outer membrane</keyword>
<evidence type="ECO:0000313" key="10">
    <source>
        <dbReference type="EMBL" id="MBB6184513.1"/>
    </source>
</evidence>
<feature type="domain" description="TonB-dependent receptor plug" evidence="8">
    <location>
        <begin position="90"/>
        <end position="192"/>
    </location>
</feature>
<dbReference type="Gene3D" id="2.170.130.10">
    <property type="entry name" value="TonB-dependent receptor, plug domain"/>
    <property type="match status" value="1"/>
</dbReference>
<feature type="chain" id="PRO_5035986536" evidence="6">
    <location>
        <begin position="25"/>
        <end position="939"/>
    </location>
</feature>
<evidence type="ECO:0000313" key="11">
    <source>
        <dbReference type="Proteomes" id="UP000029708"/>
    </source>
</evidence>
<comment type="subcellular location">
    <subcellularLocation>
        <location evidence="1 4">Cell outer membrane</location>
    </subcellularLocation>
</comment>
<dbReference type="GO" id="GO:0009279">
    <property type="term" value="C:cell outer membrane"/>
    <property type="evidence" value="ECO:0007669"/>
    <property type="project" value="UniProtKB-SubCell"/>
</dbReference>
<sequence>MKQTRYTVTLLAAMIAAALAQVQAATPEHAASTATTRAASDATAQSTSTPDTQAKKKTRDKKKQSESFTELQAVTVTPLRQSLESAQSIKRDARMVVDSVVAEDIGKLPDNTVADALQRVTGVQVAQGFTGETSTVVVRGLPNVVTTLNGREIFNAGGRQFSFQDLPATAVSALKVYKTTDAQMVTGGIAGTVDIRTFRPFDFKGRKIAATLTGVHQKYGGHTDPTASLLVSNRWKTADHGEFGALLNMGITTMHYDYNAAFVDDNLTRVLTDGSGNPVRTSNGNLIVGPNSFGANYNTGWRKRPEANYALQWKPNDSTEMYLEGMYTWLSEKYDQPFYGTVPVNVVTPTQVTAGAPCFPIGLTSSPYAGQTICPLSGAQFNGNFYAFTSTQAHQDWGHNSQNAFGIKWHGENLTLSSDLSHNASSYENDNFVVDQFMDAYNTPLSFNYNAPNSFNFPGNPQLDPSRFYLNGLYQQWNNNKATQTAWRGDGNYYFGGNFVSSLDFGLRYADTEVKATGASLGMGPPGGAYLADGSPNPANNVYNLFGDSYFCQIPRIPVVPDGAITGCYDYLKNNADALRTYYGLPTGKLPAQKGQYFNIGEKTLSAYAQINYANELFGIPYDGLIGVRVEKVKRNLNAYTFDTASSLYSPIGLNTDETNVLPNATFNLHFTDQLQMRLSAGKTIQYPAFGQLNPSLTLSPATANTIATGGGGNPNLQPTKSNSYDATLEWYFSDVGSVTGGVFYHDITGYIENYTFEENINGTNYLISGPKSAGKGHLDGVELAYTQFFSFLPGAWSGLGVQANYTYIDSQLKTPSQIDDGFVTTSFQNVSKNNYNLVLMYEKYGFSARLAYNYRSRYPEFFLAASSVLGNNAQMYDEPANMLDLSLSYDVNKHLTVVLNATNLNHANFHSYAGPGTGLPQDYRYQDRSVGLGVRLKL</sequence>
<dbReference type="InterPro" id="IPR012910">
    <property type="entry name" value="Plug_dom"/>
</dbReference>
<feature type="region of interest" description="Disordered" evidence="5">
    <location>
        <begin position="31"/>
        <end position="66"/>
    </location>
</feature>
<evidence type="ECO:0000256" key="3">
    <source>
        <dbReference type="ARBA" id="ARBA00023237"/>
    </source>
</evidence>
<evidence type="ECO:0000256" key="4">
    <source>
        <dbReference type="RuleBase" id="RU003357"/>
    </source>
</evidence>
<dbReference type="SUPFAM" id="SSF56935">
    <property type="entry name" value="Porins"/>
    <property type="match status" value="1"/>
</dbReference>
<evidence type="ECO:0000256" key="1">
    <source>
        <dbReference type="ARBA" id="ARBA00004442"/>
    </source>
</evidence>
<dbReference type="PANTHER" id="PTHR40980">
    <property type="entry name" value="PLUG DOMAIN-CONTAINING PROTEIN"/>
    <property type="match status" value="1"/>
</dbReference>
<accession>A0A099CZ07</accession>
<keyword evidence="9" id="KW-0675">Receptor</keyword>
<dbReference type="STRING" id="1543381.LF63_0101870"/>
<dbReference type="Proteomes" id="UP000029708">
    <property type="component" value="Unassembled WGS sequence"/>
</dbReference>
<dbReference type="EMBL" id="JROI01000005">
    <property type="protein sequence ID" value="KGI78969.1"/>
    <property type="molecule type" value="Genomic_DNA"/>
</dbReference>
<dbReference type="PANTHER" id="PTHR40980:SF3">
    <property type="entry name" value="TONB-DEPENDENT RECEPTOR-LIKE BETA-BARREL DOMAIN-CONTAINING PROTEIN"/>
    <property type="match status" value="1"/>
</dbReference>
<name>A0A099CZ07_9GAMM</name>
<dbReference type="OrthoDB" id="8727862at2"/>
<reference evidence="9 11" key="1">
    <citation type="submission" date="2014-09" db="EMBL/GenBank/DDBJ databases">
        <title>Xanthomonadaceae 3.5X direct submission.</title>
        <authorList>
            <person name="Fang T."/>
            <person name="Wang H."/>
        </authorList>
    </citation>
    <scope>NUCLEOTIDE SEQUENCE [LARGE SCALE GENOMIC DNA]</scope>
    <source>
        <strain evidence="9 11">3.5X</strain>
    </source>
</reference>
<evidence type="ECO:0000259" key="7">
    <source>
        <dbReference type="Pfam" id="PF00593"/>
    </source>
</evidence>
<evidence type="ECO:0000256" key="6">
    <source>
        <dbReference type="SAM" id="SignalP"/>
    </source>
</evidence>
<feature type="signal peptide" evidence="6">
    <location>
        <begin position="1"/>
        <end position="24"/>
    </location>
</feature>